<keyword evidence="6" id="KW-0472">Membrane</keyword>
<evidence type="ECO:0000256" key="5">
    <source>
        <dbReference type="SAM" id="MobiDB-lite"/>
    </source>
</evidence>
<dbReference type="STRING" id="39947.A0A0P0XAB6"/>
<keyword evidence="6" id="KW-0812">Transmembrane</keyword>
<organism evidence="8 9">
    <name type="scientific">Oryza sativa subsp. japonica</name>
    <name type="common">Rice</name>
    <dbReference type="NCBI Taxonomy" id="39947"/>
    <lineage>
        <taxon>Eukaryota</taxon>
        <taxon>Viridiplantae</taxon>
        <taxon>Streptophyta</taxon>
        <taxon>Embryophyta</taxon>
        <taxon>Tracheophyta</taxon>
        <taxon>Spermatophyta</taxon>
        <taxon>Magnoliopsida</taxon>
        <taxon>Liliopsida</taxon>
        <taxon>Poales</taxon>
        <taxon>Poaceae</taxon>
        <taxon>BOP clade</taxon>
        <taxon>Oryzoideae</taxon>
        <taxon>Oryzeae</taxon>
        <taxon>Oryzinae</taxon>
        <taxon>Oryza</taxon>
        <taxon>Oryza sativa</taxon>
    </lineage>
</organism>
<dbReference type="AlphaFoldDB" id="A0A0P0XAB6"/>
<evidence type="ECO:0000256" key="1">
    <source>
        <dbReference type="ARBA" id="ARBA00001911"/>
    </source>
</evidence>
<accession>A0A0P0XAB6</accession>
<proteinExistence type="evidence at protein level"/>
<dbReference type="Pfam" id="PF01370">
    <property type="entry name" value="Epimerase"/>
    <property type="match status" value="1"/>
</dbReference>
<dbReference type="Gramene" id="Os07t0674100-01">
    <property type="protein sequence ID" value="Os07t0674100-01"/>
    <property type="gene ID" value="Os07g0674100"/>
</dbReference>
<evidence type="ECO:0000256" key="4">
    <source>
        <dbReference type="ARBA" id="ARBA00023239"/>
    </source>
</evidence>
<keyword evidence="3" id="KW-0520">NAD</keyword>
<evidence type="ECO:0007829" key="10">
    <source>
        <dbReference type="ProteomicsDB" id="A0A0P0XAB6"/>
    </source>
</evidence>
<feature type="compositionally biased region" description="Basic and acidic residues" evidence="5">
    <location>
        <begin position="217"/>
        <end position="235"/>
    </location>
</feature>
<keyword evidence="6" id="KW-1133">Transmembrane helix</keyword>
<dbReference type="InterPro" id="IPR044516">
    <property type="entry name" value="UXS-like"/>
</dbReference>
<dbReference type="SUPFAM" id="SSF51735">
    <property type="entry name" value="NAD(P)-binding Rossmann-fold domains"/>
    <property type="match status" value="1"/>
</dbReference>
<evidence type="ECO:0000313" key="8">
    <source>
        <dbReference type="EMBL" id="BAT03182.1"/>
    </source>
</evidence>
<dbReference type="GO" id="GO:0016831">
    <property type="term" value="F:carboxy-lyase activity"/>
    <property type="evidence" value="ECO:0007669"/>
    <property type="project" value="UniProtKB-KW"/>
</dbReference>
<dbReference type="PANTHER" id="PTHR43078:SF6">
    <property type="entry name" value="UDP-GLUCURONIC ACID DECARBOXYLASE 1"/>
    <property type="match status" value="1"/>
</dbReference>
<dbReference type="eggNOG" id="KOG1429">
    <property type="taxonomic scope" value="Eukaryota"/>
</dbReference>
<evidence type="ECO:0000259" key="7">
    <source>
        <dbReference type="Pfam" id="PF01370"/>
    </source>
</evidence>
<feature type="domain" description="NAD-dependent epimerase/dehydratase" evidence="7">
    <location>
        <begin position="128"/>
        <end position="167"/>
    </location>
</feature>
<name>A0A0P0XAB6_ORYSJ</name>
<dbReference type="PaxDb" id="39947-A0A0P0XAB6"/>
<dbReference type="InterPro" id="IPR001509">
    <property type="entry name" value="Epimerase_deHydtase"/>
</dbReference>
<reference evidence="9" key="1">
    <citation type="journal article" date="2005" name="Nature">
        <title>The map-based sequence of the rice genome.</title>
        <authorList>
            <consortium name="International rice genome sequencing project (IRGSP)"/>
            <person name="Matsumoto T."/>
            <person name="Wu J."/>
            <person name="Kanamori H."/>
            <person name="Katayose Y."/>
            <person name="Fujisawa M."/>
            <person name="Namiki N."/>
            <person name="Mizuno H."/>
            <person name="Yamamoto K."/>
            <person name="Antonio B.A."/>
            <person name="Baba T."/>
            <person name="Sakata K."/>
            <person name="Nagamura Y."/>
            <person name="Aoki H."/>
            <person name="Arikawa K."/>
            <person name="Arita K."/>
            <person name="Bito T."/>
            <person name="Chiden Y."/>
            <person name="Fujitsuka N."/>
            <person name="Fukunaka R."/>
            <person name="Hamada M."/>
            <person name="Harada C."/>
            <person name="Hayashi A."/>
            <person name="Hijishita S."/>
            <person name="Honda M."/>
            <person name="Hosokawa S."/>
            <person name="Ichikawa Y."/>
            <person name="Idonuma A."/>
            <person name="Iijima M."/>
            <person name="Ikeda M."/>
            <person name="Ikeno M."/>
            <person name="Ito K."/>
            <person name="Ito S."/>
            <person name="Ito T."/>
            <person name="Ito Y."/>
            <person name="Ito Y."/>
            <person name="Iwabuchi A."/>
            <person name="Kamiya K."/>
            <person name="Karasawa W."/>
            <person name="Kurita K."/>
            <person name="Katagiri S."/>
            <person name="Kikuta A."/>
            <person name="Kobayashi H."/>
            <person name="Kobayashi N."/>
            <person name="Machita K."/>
            <person name="Maehara T."/>
            <person name="Masukawa M."/>
            <person name="Mizubayashi T."/>
            <person name="Mukai Y."/>
            <person name="Nagasaki H."/>
            <person name="Nagata Y."/>
            <person name="Naito S."/>
            <person name="Nakashima M."/>
            <person name="Nakama Y."/>
            <person name="Nakamichi Y."/>
            <person name="Nakamura M."/>
            <person name="Meguro A."/>
            <person name="Negishi M."/>
            <person name="Ohta I."/>
            <person name="Ohta T."/>
            <person name="Okamoto M."/>
            <person name="Ono N."/>
            <person name="Saji S."/>
            <person name="Sakaguchi M."/>
            <person name="Sakai K."/>
            <person name="Shibata M."/>
            <person name="Shimokawa T."/>
            <person name="Song J."/>
            <person name="Takazaki Y."/>
            <person name="Terasawa K."/>
            <person name="Tsugane M."/>
            <person name="Tsuji K."/>
            <person name="Ueda S."/>
            <person name="Waki K."/>
            <person name="Yamagata H."/>
            <person name="Yamamoto M."/>
            <person name="Yamamoto S."/>
            <person name="Yamane H."/>
            <person name="Yoshiki S."/>
            <person name="Yoshihara R."/>
            <person name="Yukawa K."/>
            <person name="Zhong H."/>
            <person name="Yano M."/>
            <person name="Yuan Q."/>
            <person name="Ouyang S."/>
            <person name="Liu J."/>
            <person name="Jones K.M."/>
            <person name="Gansberger K."/>
            <person name="Moffat K."/>
            <person name="Hill J."/>
            <person name="Bera J."/>
            <person name="Fadrosh D."/>
            <person name="Jin S."/>
            <person name="Johri S."/>
            <person name="Kim M."/>
            <person name="Overton L."/>
            <person name="Reardon M."/>
            <person name="Tsitrin T."/>
            <person name="Vuong H."/>
            <person name="Weaver B."/>
            <person name="Ciecko A."/>
            <person name="Tallon L."/>
            <person name="Jackson J."/>
            <person name="Pai G."/>
            <person name="Aken S.V."/>
            <person name="Utterback T."/>
            <person name="Reidmuller S."/>
            <person name="Feldblyum T."/>
            <person name="Hsiao J."/>
            <person name="Zismann V."/>
            <person name="Iobst S."/>
            <person name="de Vazeille A.R."/>
            <person name="Buell C.R."/>
            <person name="Ying K."/>
            <person name="Li Y."/>
            <person name="Lu T."/>
            <person name="Huang Y."/>
            <person name="Zhao Q."/>
            <person name="Feng Q."/>
            <person name="Zhang L."/>
            <person name="Zhu J."/>
            <person name="Weng Q."/>
            <person name="Mu J."/>
            <person name="Lu Y."/>
            <person name="Fan D."/>
            <person name="Liu Y."/>
            <person name="Guan J."/>
            <person name="Zhang Y."/>
            <person name="Yu S."/>
            <person name="Liu X."/>
            <person name="Zhang Y."/>
            <person name="Hong G."/>
            <person name="Han B."/>
            <person name="Choisne N."/>
            <person name="Demange N."/>
            <person name="Orjeda G."/>
            <person name="Samain S."/>
            <person name="Cattolico L."/>
            <person name="Pelletier E."/>
            <person name="Couloux A."/>
            <person name="Segurens B."/>
            <person name="Wincker P."/>
            <person name="D'Hont A."/>
            <person name="Scarpelli C."/>
            <person name="Weissenbach J."/>
            <person name="Salanoubat M."/>
            <person name="Quetier F."/>
            <person name="Yu Y."/>
            <person name="Kim H.R."/>
            <person name="Rambo T."/>
            <person name="Currie J."/>
            <person name="Collura K."/>
            <person name="Luo M."/>
            <person name="Yang T."/>
            <person name="Ammiraju J.S.S."/>
            <person name="Engler F."/>
            <person name="Soderlund C."/>
            <person name="Wing R.A."/>
            <person name="Palmer L.E."/>
            <person name="de la Bastide M."/>
            <person name="Spiegel L."/>
            <person name="Nascimento L."/>
            <person name="Zutavern T."/>
            <person name="O'Shaughnessy A."/>
            <person name="Dike S."/>
            <person name="Dedhia N."/>
            <person name="Preston R."/>
            <person name="Balija V."/>
            <person name="McCombie W.R."/>
            <person name="Chow T."/>
            <person name="Chen H."/>
            <person name="Chung M."/>
            <person name="Chen C."/>
            <person name="Shaw J."/>
            <person name="Wu H."/>
            <person name="Hsiao K."/>
            <person name="Chao Y."/>
            <person name="Chu M."/>
            <person name="Cheng C."/>
            <person name="Hour A."/>
            <person name="Lee P."/>
            <person name="Lin S."/>
            <person name="Lin Y."/>
            <person name="Liou J."/>
            <person name="Liu S."/>
            <person name="Hsing Y."/>
            <person name="Raghuvanshi S."/>
            <person name="Mohanty A."/>
            <person name="Bharti A.K."/>
            <person name="Gaur A."/>
            <person name="Gupta V."/>
            <person name="Kumar D."/>
            <person name="Ravi V."/>
            <person name="Vij S."/>
            <person name="Kapur A."/>
            <person name="Khurana P."/>
            <person name="Khurana P."/>
            <person name="Khurana J.P."/>
            <person name="Tyagi A.K."/>
            <person name="Gaikwad K."/>
            <person name="Singh A."/>
            <person name="Dalal V."/>
            <person name="Srivastava S."/>
            <person name="Dixit A."/>
            <person name="Pal A.K."/>
            <person name="Ghazi I.A."/>
            <person name="Yadav M."/>
            <person name="Pandit A."/>
            <person name="Bhargava A."/>
            <person name="Sureshbabu K."/>
            <person name="Batra K."/>
            <person name="Sharma T.R."/>
            <person name="Mohapatra T."/>
            <person name="Singh N.K."/>
            <person name="Messing J."/>
            <person name="Nelson A.B."/>
            <person name="Fuks G."/>
            <person name="Kavchok S."/>
            <person name="Keizer G."/>
            <person name="Linton E."/>
            <person name="Llaca V."/>
            <person name="Song R."/>
            <person name="Tanyolac B."/>
            <person name="Young S."/>
            <person name="Ho-Il K."/>
            <person name="Hahn J.H."/>
            <person name="Sangsakoo G."/>
            <person name="Vanavichit A."/>
            <person name="de Mattos Luiz.A.T."/>
            <person name="Zimmer P.D."/>
            <person name="Malone G."/>
            <person name="Dellagostin O."/>
            <person name="de Oliveira A.C."/>
            <person name="Bevan M."/>
            <person name="Bancroft I."/>
            <person name="Minx P."/>
            <person name="Cordum H."/>
            <person name="Wilson R."/>
            <person name="Cheng Z."/>
            <person name="Jin W."/>
            <person name="Jiang J."/>
            <person name="Leong S.A."/>
            <person name="Iwama H."/>
            <person name="Gojobori T."/>
            <person name="Itoh T."/>
            <person name="Niimura Y."/>
            <person name="Fujii Y."/>
            <person name="Habara T."/>
            <person name="Sakai H."/>
            <person name="Sato Y."/>
            <person name="Wilson G."/>
            <person name="Kumar K."/>
            <person name="McCouch S."/>
            <person name="Juretic N."/>
            <person name="Hoen D."/>
            <person name="Wright S."/>
            <person name="Bruskiewich R."/>
            <person name="Bureau T."/>
            <person name="Miyao A."/>
            <person name="Hirochika H."/>
            <person name="Nishikawa T."/>
            <person name="Kadowaki K."/>
            <person name="Sugiura M."/>
            <person name="Burr B."/>
            <person name="Sasaki T."/>
        </authorList>
    </citation>
    <scope>NUCLEOTIDE SEQUENCE [LARGE SCALE GENOMIC DNA]</scope>
    <source>
        <strain evidence="9">cv. Nipponbare</strain>
    </source>
</reference>
<gene>
    <name evidence="8" type="ordered locus">Os07g0674100</name>
    <name evidence="8" type="ORF">OSNPB_070674100</name>
</gene>
<reference evidence="8 9" key="3">
    <citation type="journal article" date="2013" name="Rice">
        <title>Improvement of the Oryza sativa Nipponbare reference genome using next generation sequence and optical map data.</title>
        <authorList>
            <person name="Kawahara Y."/>
            <person name="de la Bastide M."/>
            <person name="Hamilton J.P."/>
            <person name="Kanamori H."/>
            <person name="McCombie W.R."/>
            <person name="Ouyang S."/>
            <person name="Schwartz D.C."/>
            <person name="Tanaka T."/>
            <person name="Wu J."/>
            <person name="Zhou S."/>
            <person name="Childs K.L."/>
            <person name="Davidson R.M."/>
            <person name="Lin H."/>
            <person name="Quesada-Ocampo L."/>
            <person name="Vaillancourt B."/>
            <person name="Sakai H."/>
            <person name="Lee S.S."/>
            <person name="Kim J."/>
            <person name="Numa H."/>
            <person name="Itoh T."/>
            <person name="Buell C.R."/>
            <person name="Matsumoto T."/>
        </authorList>
    </citation>
    <scope>NUCLEOTIDE SEQUENCE [LARGE SCALE GENOMIC DNA]</scope>
    <source>
        <strain evidence="9">cv. Nipponbare</strain>
    </source>
</reference>
<evidence type="ECO:0000256" key="6">
    <source>
        <dbReference type="SAM" id="Phobius"/>
    </source>
</evidence>
<dbReference type="Gene3D" id="3.40.50.720">
    <property type="entry name" value="NAD(P)-binding Rossmann-like Domain"/>
    <property type="match status" value="1"/>
</dbReference>
<dbReference type="EMBL" id="AP014963">
    <property type="protein sequence ID" value="BAT03182.1"/>
    <property type="molecule type" value="Genomic_DNA"/>
</dbReference>
<evidence type="ECO:0000313" key="9">
    <source>
        <dbReference type="Proteomes" id="UP000059680"/>
    </source>
</evidence>
<dbReference type="SMR" id="A0A0P0XAB6"/>
<dbReference type="GO" id="GO:0033320">
    <property type="term" value="P:UDP-D-xylose biosynthetic process"/>
    <property type="evidence" value="ECO:0007669"/>
    <property type="project" value="UniProtKB-UniPathway"/>
</dbReference>
<protein>
    <submittedName>
        <fullName evidence="8">Os07g0674100 protein</fullName>
    </submittedName>
</protein>
<reference evidence="8 9" key="2">
    <citation type="journal article" date="2013" name="Plant Cell Physiol.">
        <title>Rice Annotation Project Database (RAP-DB): an integrative and interactive database for rice genomics.</title>
        <authorList>
            <person name="Sakai H."/>
            <person name="Lee S.S."/>
            <person name="Tanaka T."/>
            <person name="Numa H."/>
            <person name="Kim J."/>
            <person name="Kawahara Y."/>
            <person name="Wakimoto H."/>
            <person name="Yang C.C."/>
            <person name="Iwamoto M."/>
            <person name="Abe T."/>
            <person name="Yamada Y."/>
            <person name="Muto A."/>
            <person name="Inokuchi H."/>
            <person name="Ikemura T."/>
            <person name="Matsumoto T."/>
            <person name="Sasaki T."/>
            <person name="Itoh T."/>
        </authorList>
    </citation>
    <scope>NUCLEOTIDE SEQUENCE [LARGE SCALE GENOMIC DNA]</scope>
    <source>
        <strain evidence="9">cv. Nipponbare</strain>
    </source>
</reference>
<feature type="transmembrane region" description="Helical" evidence="6">
    <location>
        <begin position="58"/>
        <end position="76"/>
    </location>
</feature>
<keyword evidence="4" id="KW-0456">Lyase</keyword>
<dbReference type="Proteomes" id="UP000059680">
    <property type="component" value="Chromosome 7"/>
</dbReference>
<dbReference type="PANTHER" id="PTHR43078">
    <property type="entry name" value="UDP-GLUCURONIC ACID DECARBOXYLASE-RELATED"/>
    <property type="match status" value="1"/>
</dbReference>
<comment type="cofactor">
    <cofactor evidence="1">
        <name>NAD(+)</name>
        <dbReference type="ChEBI" id="CHEBI:57540"/>
    </cofactor>
</comment>
<evidence type="ECO:0000256" key="2">
    <source>
        <dbReference type="ARBA" id="ARBA00022793"/>
    </source>
</evidence>
<evidence type="ECO:0000256" key="3">
    <source>
        <dbReference type="ARBA" id="ARBA00023027"/>
    </source>
</evidence>
<dbReference type="GO" id="GO:0042732">
    <property type="term" value="P:D-xylose metabolic process"/>
    <property type="evidence" value="ECO:0007669"/>
    <property type="project" value="InterPro"/>
</dbReference>
<dbReference type="InParanoid" id="A0A0P0XAB6"/>
<dbReference type="GO" id="GO:0070403">
    <property type="term" value="F:NAD+ binding"/>
    <property type="evidence" value="ECO:0007669"/>
    <property type="project" value="InterPro"/>
</dbReference>
<keyword evidence="2" id="KW-0210">Decarboxylase</keyword>
<keyword evidence="9" id="KW-1185">Reference proteome</keyword>
<sequence>MAGSSSELIYRRGHDAQPAAGDVDGCGVMAAAGYSSSAKPPHKPPLGPLRYLLAEQRLVFALVGMAIASLVFLLAAPSSGNGGRHEVMNGGAARLAAAGLAVRQYSGVAAAAAGARVPLGLKKKGLRVVVTGGAGFVGSHLVDRLLARGDSVMVVDNRALQAQPRQDHQDQRRRHPQHARPRQARRRPLPPHQHQRGLRRPAPAPPGRDLLGQRQPHRGEKLLRRGEEDGGDTDHGLPPWRQPRG</sequence>
<dbReference type="InterPro" id="IPR036291">
    <property type="entry name" value="NAD(P)-bd_dom_sf"/>
</dbReference>
<feature type="region of interest" description="Disordered" evidence="5">
    <location>
        <begin position="161"/>
        <end position="245"/>
    </location>
</feature>
<feature type="compositionally biased region" description="Basic residues" evidence="5">
    <location>
        <begin position="171"/>
        <end position="199"/>
    </location>
</feature>
<keyword evidence="10" id="KW-1267">Proteomics identification</keyword>
<dbReference type="UniPathway" id="UPA00796">
    <property type="reaction ID" value="UER00771"/>
</dbReference>